<dbReference type="Proteomes" id="UP000297014">
    <property type="component" value="Unassembled WGS sequence"/>
</dbReference>
<keyword evidence="1" id="KW-0472">Membrane</keyword>
<dbReference type="EMBL" id="ALPT02000035">
    <property type="protein sequence ID" value="KGA97200.1"/>
    <property type="molecule type" value="Genomic_DNA"/>
</dbReference>
<sequence length="82" mass="9286">MKWLSWTVLMTIVGVGLVLINPLFSISVAFGLILGTLLWIGMMVKSLHDVLLSEELKQTPADKAYQEYLVEKKHKDQQLNNS</sequence>
<gene>
    <name evidence="3" type="ORF">AJ85_08400</name>
    <name evidence="2" type="ORF">BALCAV_0211840</name>
</gene>
<evidence type="ECO:0000313" key="2">
    <source>
        <dbReference type="EMBL" id="KGA97200.1"/>
    </source>
</evidence>
<proteinExistence type="predicted"/>
<dbReference type="AlphaFoldDB" id="A0A094XEK9"/>
<evidence type="ECO:0000313" key="5">
    <source>
        <dbReference type="Proteomes" id="UP000297014"/>
    </source>
</evidence>
<evidence type="ECO:0000256" key="1">
    <source>
        <dbReference type="SAM" id="Phobius"/>
    </source>
</evidence>
<evidence type="ECO:0000313" key="4">
    <source>
        <dbReference type="Proteomes" id="UP000002754"/>
    </source>
</evidence>
<name>A0A094XEK9_ALKAL</name>
<dbReference type="eggNOG" id="ENOG5030EKY">
    <property type="taxonomic scope" value="Bacteria"/>
</dbReference>
<evidence type="ECO:0000313" key="3">
    <source>
        <dbReference type="EMBL" id="THG90874.1"/>
    </source>
</evidence>
<feature type="transmembrane region" description="Helical" evidence="1">
    <location>
        <begin position="6"/>
        <end position="39"/>
    </location>
</feature>
<reference evidence="3 5" key="2">
    <citation type="submission" date="2014-01" db="EMBL/GenBank/DDBJ databases">
        <title>Draft genome sequencing of Bacillus alcalophilus CGMCC 1.3604.</title>
        <authorList>
            <person name="Yang J."/>
            <person name="Diao L."/>
            <person name="Yang S."/>
        </authorList>
    </citation>
    <scope>NUCLEOTIDE SEQUENCE [LARGE SCALE GENOMIC DNA]</scope>
    <source>
        <strain evidence="3 5">CGMCC 1.3604</strain>
    </source>
</reference>
<dbReference type="EMBL" id="JALP01000107">
    <property type="protein sequence ID" value="THG90874.1"/>
    <property type="molecule type" value="Genomic_DNA"/>
</dbReference>
<organism evidence="2 4">
    <name type="scientific">Alkalihalobacillus alcalophilus ATCC 27647 = CGMCC 1.3604</name>
    <dbReference type="NCBI Taxonomy" id="1218173"/>
    <lineage>
        <taxon>Bacteria</taxon>
        <taxon>Bacillati</taxon>
        <taxon>Bacillota</taxon>
        <taxon>Bacilli</taxon>
        <taxon>Bacillales</taxon>
        <taxon>Bacillaceae</taxon>
        <taxon>Alkalihalobacillus</taxon>
    </lineage>
</organism>
<dbReference type="STRING" id="1218173.BALCAV_0211840"/>
<comment type="caution">
    <text evidence="2">The sequence shown here is derived from an EMBL/GenBank/DDBJ whole genome shotgun (WGS) entry which is preliminary data.</text>
</comment>
<dbReference type="Proteomes" id="UP000002754">
    <property type="component" value="Unassembled WGS sequence"/>
</dbReference>
<keyword evidence="1" id="KW-0812">Transmembrane</keyword>
<accession>A0A094XEK9</accession>
<keyword evidence="4" id="KW-1185">Reference proteome</keyword>
<dbReference type="RefSeq" id="WP_003324064.1">
    <property type="nucleotide sequence ID" value="NZ_ALPT02000035.1"/>
</dbReference>
<keyword evidence="1" id="KW-1133">Transmembrane helix</keyword>
<reference evidence="2 4" key="1">
    <citation type="journal article" date="2014" name="Genome Announc.">
        <title>Draft Genome Sequence of Bacillus alcalophilus AV1934, a Classic Alkaliphile Isolated from Human Feces in 1934.</title>
        <authorList>
            <person name="Attie O."/>
            <person name="Jayaprakash A."/>
            <person name="Shah H."/>
            <person name="Paulsen I.T."/>
            <person name="Morino M."/>
            <person name="Takahashi Y."/>
            <person name="Narumi I."/>
            <person name="Sachidanandam R."/>
            <person name="Satoh K."/>
            <person name="Ito M."/>
            <person name="Krulwich T.A."/>
        </authorList>
    </citation>
    <scope>NUCLEOTIDE SEQUENCE [LARGE SCALE GENOMIC DNA]</scope>
    <source>
        <strain evidence="2 4">AV1934</strain>
    </source>
</reference>
<protein>
    <submittedName>
        <fullName evidence="2">Uncharacterized protein</fullName>
    </submittedName>
</protein>